<protein>
    <submittedName>
        <fullName evidence="1">Uncharacterized protein</fullName>
    </submittedName>
</protein>
<dbReference type="Proteomes" id="UP001239111">
    <property type="component" value="Chromosome 4"/>
</dbReference>
<name>A0ACC2N5K4_9HYME</name>
<proteinExistence type="predicted"/>
<evidence type="ECO:0000313" key="2">
    <source>
        <dbReference type="Proteomes" id="UP001239111"/>
    </source>
</evidence>
<keyword evidence="2" id="KW-1185">Reference proteome</keyword>
<gene>
    <name evidence="1" type="ORF">QAD02_007276</name>
</gene>
<accession>A0ACC2N5K4</accession>
<dbReference type="EMBL" id="CM056744">
    <property type="protein sequence ID" value="KAJ8665614.1"/>
    <property type="molecule type" value="Genomic_DNA"/>
</dbReference>
<sequence>MRMFKDEASKLCMEDKNKLRIRQNHDDDVQYNNASETGIKEECTLHNVNDFHITENISVDLMHDFSEGVCMFVMHNLIYPFVYVKENFTLETLNAKVAAFNYGPSEALNKPPTIVPDRVLKHDKLKMSASEALTFVRFFGMIMGELIPEDDAHYKLYCYLRRILDILLSPRFIEADAILLGEYTQRMNSLYIEFDGRFKPKMHFLIHYPAILLKNRLATRY</sequence>
<organism evidence="1 2">
    <name type="scientific">Eretmocerus hayati</name>
    <dbReference type="NCBI Taxonomy" id="131215"/>
    <lineage>
        <taxon>Eukaryota</taxon>
        <taxon>Metazoa</taxon>
        <taxon>Ecdysozoa</taxon>
        <taxon>Arthropoda</taxon>
        <taxon>Hexapoda</taxon>
        <taxon>Insecta</taxon>
        <taxon>Pterygota</taxon>
        <taxon>Neoptera</taxon>
        <taxon>Endopterygota</taxon>
        <taxon>Hymenoptera</taxon>
        <taxon>Apocrita</taxon>
        <taxon>Proctotrupomorpha</taxon>
        <taxon>Chalcidoidea</taxon>
        <taxon>Aphelinidae</taxon>
        <taxon>Aphelininae</taxon>
        <taxon>Eretmocerus</taxon>
    </lineage>
</organism>
<comment type="caution">
    <text evidence="1">The sequence shown here is derived from an EMBL/GenBank/DDBJ whole genome shotgun (WGS) entry which is preliminary data.</text>
</comment>
<reference evidence="1" key="1">
    <citation type="submission" date="2023-04" db="EMBL/GenBank/DDBJ databases">
        <title>A chromosome-level genome assembly of the parasitoid wasp Eretmocerus hayati.</title>
        <authorList>
            <person name="Zhong Y."/>
            <person name="Liu S."/>
            <person name="Liu Y."/>
        </authorList>
    </citation>
    <scope>NUCLEOTIDE SEQUENCE</scope>
    <source>
        <strain evidence="1">ZJU_SS_LIU_2023</strain>
    </source>
</reference>
<evidence type="ECO:0000313" key="1">
    <source>
        <dbReference type="EMBL" id="KAJ8665614.1"/>
    </source>
</evidence>